<dbReference type="InterPro" id="IPR008969">
    <property type="entry name" value="CarboxyPept-like_regulatory"/>
</dbReference>
<dbReference type="Pfam" id="PF13715">
    <property type="entry name" value="CarbopepD_reg_2"/>
    <property type="match status" value="1"/>
</dbReference>
<gene>
    <name evidence="1" type="ORF">DEO27_008295</name>
</gene>
<sequence length="709" mass="79312">MLFPLSANSQEKLKTIYGKVSDLEFKALSGATIKLKGKQIGAFTDSLGYFKVNTRFSGKHWLFCSSVGFRTDSVLVDIGKDSTRADFQLKTTNNDLNAVNIVLKRKIGEVPRTYTLNEYDIVTTAGAVGDVSAALQTFPGASPAGNETGLFIHGGTSQETQAFFDGMLVKNAFGSRLPDVANRSRFSAFLFERTTFTGSEGYGAEYGEALSSAFIMDTKGIPGASSTEFSLLSLGAGAAHTERFKNSSLMVGGNYYNFGLNNSVIPQNTLWREDPRQYQTSTHYKLRTKTGGMVKVYADYSDTRLAFDIRNPNKDSFDLLGNTNRNFYLNATYREYLGADWKLFAGAAYNRTLESGKVNADPYNQNDNAWHEKITLSRSFANNSLITLGGELFQNSRAEGYAGMYRSYSDVLSALFVSADVFVSKVLSVRSGIRGEYSAYLNKYNLSPRLDLIFFAGRKSSFTLNYASYYQKPDDSFLAQTAKLKYEESINYALLYELKIPHRNLKAEVFYKDYRDLTKITTPVFSGFQAYGPPVVIYDFNNQGSGYSRGFDLLWRDQSFAVGEYYVSYSYLDTKRNYIDYPVAGRPPFAPEHVLNIVGRKYITGSNIQVSGTYTFSSGRTYFNPLNPVFLSDKTRHFNNLSLGLSYIPPMKRNFAVFNITFANVPGFNQVYGYRYSYDGSRSEAILPPSKRGVLISFLLNIGDGQFNH</sequence>
<proteinExistence type="predicted"/>
<dbReference type="SUPFAM" id="SSF49464">
    <property type="entry name" value="Carboxypeptidase regulatory domain-like"/>
    <property type="match status" value="1"/>
</dbReference>
<dbReference type="AlphaFoldDB" id="A0A5C1HY78"/>
<dbReference type="Proteomes" id="UP000251402">
    <property type="component" value="Chromosome"/>
</dbReference>
<dbReference type="SUPFAM" id="SSF56935">
    <property type="entry name" value="Porins"/>
    <property type="match status" value="1"/>
</dbReference>
<dbReference type="KEGG" id="mrub:DEO27_008295"/>
<protein>
    <submittedName>
        <fullName evidence="1">TonB-dependent receptor</fullName>
    </submittedName>
</protein>
<dbReference type="Gene3D" id="2.60.40.1120">
    <property type="entry name" value="Carboxypeptidase-like, regulatory domain"/>
    <property type="match status" value="1"/>
</dbReference>
<dbReference type="RefSeq" id="WP_112570399.1">
    <property type="nucleotide sequence ID" value="NZ_CP043450.1"/>
</dbReference>
<keyword evidence="1" id="KW-0675">Receptor</keyword>
<keyword evidence="2" id="KW-1185">Reference proteome</keyword>
<name>A0A5C1HY78_9SPHI</name>
<dbReference type="OrthoDB" id="1075473at2"/>
<dbReference type="EMBL" id="CP043450">
    <property type="protein sequence ID" value="QEM10021.1"/>
    <property type="molecule type" value="Genomic_DNA"/>
</dbReference>
<evidence type="ECO:0000313" key="1">
    <source>
        <dbReference type="EMBL" id="QEM10021.1"/>
    </source>
</evidence>
<reference evidence="1" key="1">
    <citation type="submission" date="2019-08" db="EMBL/GenBank/DDBJ databases">
        <title>Comparative genome analysis confer to the adaptation heavy metal polluted environment.</title>
        <authorList>
            <person name="Li Y."/>
        </authorList>
    </citation>
    <scope>NUCLEOTIDE SEQUENCE [LARGE SCALE GENOMIC DNA]</scope>
    <source>
        <strain evidence="1">P1</strain>
    </source>
</reference>
<evidence type="ECO:0000313" key="2">
    <source>
        <dbReference type="Proteomes" id="UP000251402"/>
    </source>
</evidence>
<organism evidence="1 2">
    <name type="scientific">Mucilaginibacter rubeus</name>
    <dbReference type="NCBI Taxonomy" id="2027860"/>
    <lineage>
        <taxon>Bacteria</taxon>
        <taxon>Pseudomonadati</taxon>
        <taxon>Bacteroidota</taxon>
        <taxon>Sphingobacteriia</taxon>
        <taxon>Sphingobacteriales</taxon>
        <taxon>Sphingobacteriaceae</taxon>
        <taxon>Mucilaginibacter</taxon>
    </lineage>
</organism>
<accession>A0A5C1HY78</accession>